<feature type="compositionally biased region" description="Basic and acidic residues" evidence="1">
    <location>
        <begin position="3564"/>
        <end position="3585"/>
    </location>
</feature>
<accession>A0ABP0TAE9</accession>
<sequence>MARLLRARLERMVADSLQPWLLRPPDVQLALRQGGTQLRLQLRELQLDVGKLNPVSMGSSPLLLHAAQVQELELKLALVGTPAVLTGILRGMHVVLCPRPAEDTWWEKSRASAAGEAEEAAAEDDIPSSSSRDHSQGDGGNPPPVENLHKGRSSSTNSFLVQCLVSLALSAIRLELRDCSVTVLLHPHSNCSRSYSCSLALNSLVLEEGCIENNNTAGGGSGSSSTSSRTGLFGATLTAVHSSWKQMGTCMTKQCIVQQLTVQLKTLNSSDLSAMGGAATSNGESKSFGTAHEQQQKQGEEDLQGFGKDSSNLPLGKLDSLVHNRNQILLLEDVTIAIRMQDVEFQGVEGDMLEAVIGLDARDIDVLSVLVAQLQGTSIHVTNKAGAMASRSLNDDSIAAEDDHMVKQQSEKDREQNKDSLTIAAASQNQGLALNMNVTKSSTLSTSSSNNGQAMTQVSPGSVRISAQGLFGVLAWRIWMQSFVHVISFASQRFLQVGLKSFEGVPRSMVKPWTWVLGLAQVSHIMKNTTTAEEIHSSSSTGTLASTTEVVVAEEEETTSADKIEGDVLSRVAVARRWVPTYALHISSGSLTLACAAAAVSDDDGVPYDSTFSAGVNRKAAVQPAVHLTLDRLSLAYGSNERASGSSVVCSSLQLHLLSILQAQLTQELEQSFNHDIIYQGRWPTIAAHTVQLLQSHPCSERKYSHHSYSLLDTVAADVSYATIAVEKHHRWQEHQSSAWSSRIWKHSAHVLGGGGLVQVGTAAATGSSTTLLNKMMAPLQTGSASPFLIAEYQQIADVVERGGHLCGLTSCAMSMGQLECFVDSGISDKLSLLLVQLLNVGVPSPPDPESRGATAAPSSFVQPETSASLNVIWTKTIKHCRSLLATAIPESFLELSVVVDSPKFWLTAAATPPTDPGDGNFKASRHSSSTGSATLVVDLGSLQIMVWPALRATPLSQLEPPKDPSKSVDESVRWWKDTLDSSSSSTVWLKRPPLPHLPQQFPWAEHEQVGNNLCIVVEDLAIMLQVEGCNQTEVPLVGPISCRMESSFCRDVLCGPLGPIKSLSLAIDVKVAGVTIHMYLEELAALSEILNCYRIAFTDGFPSKPRSMGGEGSISAFTDEDLSAPSEVSESLDSANSEIVHQTGGGESSLHSSTENMLLGLFALSVNAQLEALQVAFGGHRQLEGKDSSSSREASKIAALVLSKDSSSTSKPEVGNGRTRDNTTREIATSGWNIQLPGPRKGPGAYLVTKVFSLDLLLGDGHDSHLFAELDGATVGVVNDGVLSPEPPKRELRSSHQLSSLDHSSNMASDSIQEFKLLMQLPGTTNCAIDRCVVKLCGPKLVGEGISAGAADEEVASRNQVQEEYKVQPIQYVDTNQLGSKKPNETRTAVVVPKSRLLSHVSSSTAVDLSQLLPDESGTPLLGRSKSLSNLAVNEHDNNKSNPHTKPANVNKLSENNNTVFWVSATAEIGRVMVMAGRMEAIVAKVVLIASGGSTLRMNLGITKDLQSITFVTEGGMLFVQTLALSTLVEYFGIYTKLFAETATAVPNLPSKEQSKNALEHQFKPSSDGGDQDQLTPLSRTTQRSLSLPPWAPTRRSKQMRRLSSAPRRLQGEPKQDGPPQAAAAGFEGLVSTGIRGFSLVLVQTGASAAGPGEGFLLELDGNANLQVGGKVPKVAIALTRFSILGLQARAVGDTRGNNTKSARIPQFGRILSAKEGGDTSAAGVDELAGQLLAENTAVFGDDKTIPEAVAGLESSITNTKGKADGSGGPWRPIMQDLNSYILERLSISCTVERAPIIENHHTWKWRNAWHGQCSVSGLDFAITTSEVQLLLAIVAPLSGLSSSSSEAAVTDNTKRTQATEVESSEATSSPYHIPDGAVIAIKDLSEHSYLAVEENAPKSGEFHLVGVLHYTLAGDKALFKVKHQKNSSTSKTVWFSLLSLHARNSEGEPFRVHYRPGSGLADIATINDKSWELWQCVPSESVVADEGTEELDIRRSRSVFHLVNQKSKSGLALLDGAPVLVKQPGHPFKVKILAQPYKAKENISSSSSSPDGSVVVGGGGEDLQHAQDVEGEAIVAATVPLVKCDIQNVALTLLYEAAGGLHLLPLLRLHMYDMGAVLQVGSFKTRAMSGCNVSLDYFEAQSNCWVPVINPIGTDFVYRTRTAKNSFSAGLSKKTPTSIFSQLKKVNVVISEPALDTCLFLIGALEFAGPYTLRQSPVLANRCLVDNHTGVELLCCFDHGNAKQDGSIGSWESGAFLIRHTKSRRDLTSAVVASSVKISLQKGGTTSSAVQVSLADPGVRATRTRLELGQKSSAPGPLVVVDVTRQSQGGLSLTVSSMVRIVNASGLSLELQCRRPNQEGEGAIVLLEDGDIIDDSMGSFDALHLQGELRKALTSFNVGNFLLSIRPASVSSSTGNAVEEDTRTDAALYYEWSDDVKGAKAVRVSGLFENLHYNFRKLSGRQMEFSFATVFCPLQNKEKTNESGGKVGSYFLVRSTRRQVPVFKPTSNKDRNQGRQSVTAWQEQQEVVLLPTIRFLNLLTCDICTKLFAMTPDEARGGPIGHVENEVVIKGGEKACVYADLANLSLIIVLNGYGLTSKPVTINEREKSSSQFSLKRKGNDLKEVEAEINFGDDIHHAMLRVYRGDDGVLEVVVYTKYALHNDSHVPLLFCAPKQKSSYLWRRGRSKDTAWEWTSSPETVATLDPGSKTSWLNRSSKIAMKRVEPEAEAALLDLESLSGSAEITFKVAQGQSLDQQVQLGVKLQLPSVGDTNPTHIVHLIPRYIVINKSARAICVCQDGFQDDVRAVMVLNPGDKTAMHAQVQSDPLSTDPTTNSQQTTSVPNASQNPALPLLLSVRFRPQESGWGWSGPVCAASLGSFCVKIRGQGQGGYSKQSAETTASQKQAKEKLWFAVAEVQEASPSLIVVFQKQVADAIPYRIENGLRSGSILYQQKGLNQPEVLESGASVSYAWDDLALPHKLVVTIAGTQMCREINMDKLRAWKLFRTATRKKGFMLQLPFQDDPGEVEEDKDVLTDTEFLNVGFEVCADGPTRVLRVCKDAESNKKSQWQSNIKRRQTEMDVRVPLLCLSIVEPGKQGPPERSLSYTPIIVARMTSLVIEGLVTVESTLCQFKVQQLDVDITWPGAPLARMLRVHGQDRFKKQGQTVLQMAAVVAHRGTNPIQIHYASLLLQTVDLNVDEDTLMRLASFYRSSLAETTTPSRLIYYDRFEIHPIKIVASFIPGNPRADYTSAQETLRALLHSVIKIPAIRGTTVELNGVLLSNALLTYRQLAVKCAQHYSWYAMRAIYIARGSSLLPPAFASLFDDSASSSLDVFFDPSNGSIDMQGLTLGMFNILSKGLRKKGQGGTSRYLGDLEHTMRAAGSNLLFAVVTEVSDSVLKGAETSGFDGLVNGFRRGILNVAMKPAVLRSAVLQGGSTRIIKLDRNVGMDEVYIEGYLQAMLDALFKQDYLRVKVSDDQVLLKNLPPNTALMEEIMGAVKSFLIGEGLLVGESSMSGARAFRRGGNERRLGPALLALSEQLLVVIVVRGLRRQAIRVLHLPRNDQGKSQQEKMEETEKEKEKAAVNEEQQEGTGLRVRHAVTNFVISSALAYLDGRLCRHIPNTLVRRIVSGFLLSFVE</sequence>
<name>A0ABP0TAE9_9BRYO</name>
<evidence type="ECO:0000259" key="2">
    <source>
        <dbReference type="Pfam" id="PF25036"/>
    </source>
</evidence>
<feature type="compositionally biased region" description="Low complexity" evidence="1">
    <location>
        <begin position="2046"/>
        <end position="2056"/>
    </location>
</feature>
<protein>
    <recommendedName>
        <fullName evidence="2">Vacuolar protein sorting-associated protein 13 VPS13 adaptor binding domain-containing protein</fullName>
    </recommendedName>
</protein>
<feature type="region of interest" description="Disordered" evidence="1">
    <location>
        <begin position="1554"/>
        <end position="1625"/>
    </location>
</feature>
<evidence type="ECO:0000313" key="3">
    <source>
        <dbReference type="EMBL" id="CAK9190825.1"/>
    </source>
</evidence>
<evidence type="ECO:0000256" key="1">
    <source>
        <dbReference type="SAM" id="MobiDB-lite"/>
    </source>
</evidence>
<dbReference type="Pfam" id="PF25036">
    <property type="entry name" value="VPS13_VAB"/>
    <property type="match status" value="1"/>
</dbReference>
<dbReference type="PANTHER" id="PTHR16166:SF130">
    <property type="entry name" value="PROTEIN SORTING-ASSOCIATED PROTEIN, PUTATIVE (DUF1162)-RELATED"/>
    <property type="match status" value="1"/>
</dbReference>
<keyword evidence="4" id="KW-1185">Reference proteome</keyword>
<evidence type="ECO:0000313" key="4">
    <source>
        <dbReference type="Proteomes" id="UP001497512"/>
    </source>
</evidence>
<dbReference type="Proteomes" id="UP001497512">
    <property type="component" value="Chromosome 1"/>
</dbReference>
<proteinExistence type="predicted"/>
<feature type="compositionally biased region" description="Acidic residues" evidence="1">
    <location>
        <begin position="116"/>
        <end position="126"/>
    </location>
</feature>
<gene>
    <name evidence="3" type="ORF">CSSPTR1EN2_LOCUS1084</name>
</gene>
<feature type="compositionally biased region" description="Polar residues" evidence="1">
    <location>
        <begin position="279"/>
        <end position="293"/>
    </location>
</feature>
<feature type="domain" description="Vacuolar protein sorting-associated protein 13 VPS13 adaptor binding" evidence="2">
    <location>
        <begin position="2520"/>
        <end position="2973"/>
    </location>
</feature>
<feature type="compositionally biased region" description="Polar residues" evidence="1">
    <location>
        <begin position="2822"/>
        <end position="2847"/>
    </location>
</feature>
<organism evidence="3 4">
    <name type="scientific">Sphagnum troendelagicum</name>
    <dbReference type="NCBI Taxonomy" id="128251"/>
    <lineage>
        <taxon>Eukaryota</taxon>
        <taxon>Viridiplantae</taxon>
        <taxon>Streptophyta</taxon>
        <taxon>Embryophyta</taxon>
        <taxon>Bryophyta</taxon>
        <taxon>Sphagnophytina</taxon>
        <taxon>Sphagnopsida</taxon>
        <taxon>Sphagnales</taxon>
        <taxon>Sphagnaceae</taxon>
        <taxon>Sphagnum</taxon>
    </lineage>
</organism>
<feature type="region of interest" description="Disordered" evidence="1">
    <location>
        <begin position="1285"/>
        <end position="1306"/>
    </location>
</feature>
<dbReference type="InterPro" id="IPR009543">
    <property type="entry name" value="VPS13_VAB"/>
</dbReference>
<feature type="compositionally biased region" description="Basic and acidic residues" evidence="1">
    <location>
        <begin position="1554"/>
        <end position="1564"/>
    </location>
</feature>
<feature type="region of interest" description="Disordered" evidence="1">
    <location>
        <begin position="1126"/>
        <end position="1152"/>
    </location>
</feature>
<dbReference type="PANTHER" id="PTHR16166">
    <property type="entry name" value="VACUOLAR PROTEIN SORTING-ASSOCIATED PROTEIN VPS13"/>
    <property type="match status" value="1"/>
</dbReference>
<feature type="region of interest" description="Disordered" evidence="1">
    <location>
        <begin position="1845"/>
        <end position="1872"/>
    </location>
</feature>
<feature type="region of interest" description="Disordered" evidence="1">
    <location>
        <begin position="275"/>
        <end position="309"/>
    </location>
</feature>
<feature type="compositionally biased region" description="Low complexity" evidence="1">
    <location>
        <begin position="1860"/>
        <end position="1871"/>
    </location>
</feature>
<reference evidence="3 4" key="1">
    <citation type="submission" date="2024-02" db="EMBL/GenBank/DDBJ databases">
        <authorList>
            <consortium name="ELIXIR-Norway"/>
            <consortium name="Elixir Norway"/>
        </authorList>
    </citation>
    <scope>NUCLEOTIDE SEQUENCE [LARGE SCALE GENOMIC DNA]</scope>
</reference>
<feature type="region of interest" description="Disordered" evidence="1">
    <location>
        <begin position="2820"/>
        <end position="2847"/>
    </location>
</feature>
<feature type="region of interest" description="Disordered" evidence="1">
    <location>
        <begin position="3564"/>
        <end position="3592"/>
    </location>
</feature>
<feature type="region of interest" description="Disordered" evidence="1">
    <location>
        <begin position="1202"/>
        <end position="1225"/>
    </location>
</feature>
<feature type="compositionally biased region" description="Polar residues" evidence="1">
    <location>
        <begin position="1127"/>
        <end position="1141"/>
    </location>
</feature>
<dbReference type="InterPro" id="IPR026847">
    <property type="entry name" value="VPS13"/>
</dbReference>
<dbReference type="EMBL" id="OZ019893">
    <property type="protein sequence ID" value="CAK9190825.1"/>
    <property type="molecule type" value="Genomic_DNA"/>
</dbReference>
<feature type="compositionally biased region" description="Polar residues" evidence="1">
    <location>
        <begin position="1574"/>
        <end position="1587"/>
    </location>
</feature>
<feature type="region of interest" description="Disordered" evidence="1">
    <location>
        <begin position="107"/>
        <end position="153"/>
    </location>
</feature>
<feature type="region of interest" description="Disordered" evidence="1">
    <location>
        <begin position="2044"/>
        <end position="2063"/>
    </location>
</feature>
<feature type="compositionally biased region" description="Low complexity" evidence="1">
    <location>
        <begin position="1296"/>
        <end position="1306"/>
    </location>
</feature>